<dbReference type="Gene3D" id="2.60.120.680">
    <property type="entry name" value="GOLD domain"/>
    <property type="match status" value="1"/>
</dbReference>
<accession>A0A2C9JGV5</accession>
<proteinExistence type="predicted"/>
<dbReference type="SMART" id="SM00516">
    <property type="entry name" value="SEC14"/>
    <property type="match status" value="1"/>
</dbReference>
<dbReference type="PROSITE" id="PS50904">
    <property type="entry name" value="PRELI_MSF1"/>
    <property type="match status" value="1"/>
</dbReference>
<dbReference type="EnsemblMetazoa" id="BGLB002367-RB">
    <property type="protein sequence ID" value="BGLB002367-PB"/>
    <property type="gene ID" value="BGLB002367"/>
</dbReference>
<dbReference type="VEuPathDB" id="VectorBase:BGLAX_026763"/>
<feature type="compositionally biased region" description="Polar residues" evidence="1">
    <location>
        <begin position="198"/>
        <end position="213"/>
    </location>
</feature>
<feature type="domain" description="PRELI/MSF1" evidence="4">
    <location>
        <begin position="2"/>
        <end position="175"/>
    </location>
</feature>
<dbReference type="Proteomes" id="UP000076420">
    <property type="component" value="Unassembled WGS sequence"/>
</dbReference>
<evidence type="ECO:0008006" key="7">
    <source>
        <dbReference type="Google" id="ProtNLM"/>
    </source>
</evidence>
<evidence type="ECO:0000259" key="2">
    <source>
        <dbReference type="PROSITE" id="PS50191"/>
    </source>
</evidence>
<protein>
    <recommendedName>
        <fullName evidence="7">CRAL-TRIO domain-containing protein</fullName>
    </recommendedName>
</protein>
<dbReference type="Pfam" id="PF03765">
    <property type="entry name" value="CRAL_TRIO_N"/>
    <property type="match status" value="1"/>
</dbReference>
<dbReference type="STRING" id="6526.A0A2C9JGV5"/>
<dbReference type="InterPro" id="IPR009038">
    <property type="entry name" value="GOLD_dom"/>
</dbReference>
<feature type="domain" description="CRAL-TRIO" evidence="2">
    <location>
        <begin position="334"/>
        <end position="510"/>
    </location>
</feature>
<dbReference type="PRINTS" id="PR00180">
    <property type="entry name" value="CRETINALDHBP"/>
</dbReference>
<dbReference type="RefSeq" id="XP_013068366.2">
    <property type="nucleotide sequence ID" value="XM_013212912.2"/>
</dbReference>
<organism evidence="5 6">
    <name type="scientific">Biomphalaria glabrata</name>
    <name type="common">Bloodfluke planorb</name>
    <name type="synonym">Freshwater snail</name>
    <dbReference type="NCBI Taxonomy" id="6526"/>
    <lineage>
        <taxon>Eukaryota</taxon>
        <taxon>Metazoa</taxon>
        <taxon>Spiralia</taxon>
        <taxon>Lophotrochozoa</taxon>
        <taxon>Mollusca</taxon>
        <taxon>Gastropoda</taxon>
        <taxon>Heterobranchia</taxon>
        <taxon>Euthyneura</taxon>
        <taxon>Panpulmonata</taxon>
        <taxon>Hygrophila</taxon>
        <taxon>Lymnaeoidea</taxon>
        <taxon>Planorbidae</taxon>
        <taxon>Biomphalaria</taxon>
    </lineage>
</organism>
<gene>
    <name evidence="5" type="primary">106056265</name>
</gene>
<dbReference type="PANTHER" id="PTHR23324:SF66">
    <property type="entry name" value="PROTEIN REAL-TIME"/>
    <property type="match status" value="1"/>
</dbReference>
<name>A0A2C9JGV5_BIOGL</name>
<feature type="domain" description="GOLD" evidence="3">
    <location>
        <begin position="537"/>
        <end position="678"/>
    </location>
</feature>
<dbReference type="SUPFAM" id="SSF46938">
    <property type="entry name" value="CRAL/TRIO N-terminal domain"/>
    <property type="match status" value="1"/>
</dbReference>
<feature type="region of interest" description="Disordered" evidence="1">
    <location>
        <begin position="188"/>
        <end position="213"/>
    </location>
</feature>
<evidence type="ECO:0000313" key="6">
    <source>
        <dbReference type="Proteomes" id="UP000076420"/>
    </source>
</evidence>
<dbReference type="InterPro" id="IPR011074">
    <property type="entry name" value="CRAL/TRIO_N_dom"/>
</dbReference>
<evidence type="ECO:0000256" key="1">
    <source>
        <dbReference type="SAM" id="MobiDB-lite"/>
    </source>
</evidence>
<dbReference type="InterPro" id="IPR036598">
    <property type="entry name" value="GOLD_dom_sf"/>
</dbReference>
<dbReference type="SMART" id="SM01100">
    <property type="entry name" value="CRAL_TRIO_N"/>
    <property type="match status" value="1"/>
</dbReference>
<sequence>MVQTYQSPVRVYKHSFELVMAAYQKRFPTCKMIPVFLGSDITHEFKSEDGAEHIVERRCKLNVDAPYLLKKIAGVDHVIFIQKNHLNRRTRTLDIVAHNESFSSRLTIQEHCHYSVHPENPNWTCFEQDASLDIKHFFGFESTVEKIAMKQYTSSVKKGKEVIEYYINELISEGVTYIPPWSAPAGVENAEKEEDPSQDSGLRSRSDSIGSQHSQHSLVLGATAASIQRKSLTPPEVVLSPEGGPVIKADVDKIDDDYIARFLGHLTMVEESQLVQLRRWLQKTHKGKIPKDAHILRFLRAREFNVEKAREMLVHSLAWRKLHNIDKILEGYKLPEVLERYYPGGWHYCDKDGRPLYIIKLGQMDVKGLMRSVGEEAILRHVLSVNEEGLRRAEEATQKRGYPVSACTCIVDLEGLSMRHLWRPGIRALLRIIETVQANYPETMGRLLIVRAPRVFPVLWTLVSPFIDENTRNKFMIYGGKDYLGTGGLVEFMDKQYIPDFLGGDCYCDVPEGGLVPKSLYQEDLVDRSPEEQTLSTDSLYQTAAVAKDFPHEVLIEVPEKGSVVTWDFDILKGDVTFTVFLCRKAAPQQPLHQHYVGGTSGTMGCVQYIDKTMVVGRDISIVEPPNICRDGDSVQGSHVTSQPGRYILQWKYFDTTKPSFDFPLSSHKSKVMYHTELLPSAAFRGSMTSLQSCQSGFSSLSAGTASNQSIAGSSCPSRIFNVFQSSNSKGIEVSKISDGSTKMIENPRN</sequence>
<dbReference type="CDD" id="cd00170">
    <property type="entry name" value="SEC14"/>
    <property type="match status" value="1"/>
</dbReference>
<dbReference type="InterPro" id="IPR036865">
    <property type="entry name" value="CRAL-TRIO_dom_sf"/>
</dbReference>
<dbReference type="OrthoDB" id="30289at2759"/>
<evidence type="ECO:0000259" key="3">
    <source>
        <dbReference type="PROSITE" id="PS50866"/>
    </source>
</evidence>
<dbReference type="PROSITE" id="PS50191">
    <property type="entry name" value="CRAL_TRIO"/>
    <property type="match status" value="1"/>
</dbReference>
<dbReference type="Gene3D" id="3.40.525.10">
    <property type="entry name" value="CRAL-TRIO lipid binding domain"/>
    <property type="match status" value="1"/>
</dbReference>
<dbReference type="Pfam" id="PF00650">
    <property type="entry name" value="CRAL_TRIO"/>
    <property type="match status" value="1"/>
</dbReference>
<evidence type="ECO:0000259" key="4">
    <source>
        <dbReference type="PROSITE" id="PS50904"/>
    </source>
</evidence>
<dbReference type="SUPFAM" id="SSF101576">
    <property type="entry name" value="Supernatant protein factor (SPF), C-terminal domain"/>
    <property type="match status" value="1"/>
</dbReference>
<reference evidence="5" key="1">
    <citation type="submission" date="2020-05" db="UniProtKB">
        <authorList>
            <consortium name="EnsemblMetazoa"/>
        </authorList>
    </citation>
    <scope>IDENTIFICATION</scope>
    <source>
        <strain evidence="5">BB02</strain>
    </source>
</reference>
<dbReference type="GO" id="GO:0005737">
    <property type="term" value="C:cytoplasm"/>
    <property type="evidence" value="ECO:0007669"/>
    <property type="project" value="TreeGrafter"/>
</dbReference>
<dbReference type="InterPro" id="IPR051064">
    <property type="entry name" value="SEC14/CRAL-TRIO_domain"/>
</dbReference>
<dbReference type="AlphaFoldDB" id="A0A2C9JGV5"/>
<dbReference type="SUPFAM" id="SSF52087">
    <property type="entry name" value="CRAL/TRIO domain"/>
    <property type="match status" value="1"/>
</dbReference>
<dbReference type="InterPro" id="IPR001251">
    <property type="entry name" value="CRAL-TRIO_dom"/>
</dbReference>
<dbReference type="InterPro" id="IPR036273">
    <property type="entry name" value="CRAL/TRIO_N_dom_sf"/>
</dbReference>
<dbReference type="KEGG" id="bgt:106056265"/>
<dbReference type="Pfam" id="PF04707">
    <property type="entry name" value="PRELI"/>
    <property type="match status" value="1"/>
</dbReference>
<dbReference type="PANTHER" id="PTHR23324">
    <property type="entry name" value="SEC14 RELATED PROTEIN"/>
    <property type="match status" value="1"/>
</dbReference>
<dbReference type="InterPro" id="IPR006797">
    <property type="entry name" value="PRELI/MSF1_dom"/>
</dbReference>
<dbReference type="VEuPathDB" id="VectorBase:BGLB002367"/>
<evidence type="ECO:0000313" key="5">
    <source>
        <dbReference type="EnsemblMetazoa" id="BGLB002367-PB"/>
    </source>
</evidence>
<dbReference type="PROSITE" id="PS50866">
    <property type="entry name" value="GOLD"/>
    <property type="match status" value="1"/>
</dbReference>